<dbReference type="OrthoDB" id="9153755at2"/>
<feature type="compositionally biased region" description="Polar residues" evidence="1">
    <location>
        <begin position="139"/>
        <end position="148"/>
    </location>
</feature>
<feature type="signal peptide" evidence="2">
    <location>
        <begin position="1"/>
        <end position="22"/>
    </location>
</feature>
<sequence length="400" mass="46292">MFKRTSCVVALSLFGASGVTNAQEEGRIQMGNVDFVPDLTTELLHIDNVTYANDSQENISSWVGIISPQINAVTEFRGNEVEFGYRIERGEYFSSEADNYTDHFGHLAGKYEINDRNRLRASARYEDGHDERGRRYSNGFGNELTSPDTYKNSEVDATYSYGAMSAFGRIDITAGYEDMNYDMDDGVYLFRDREYFKYGAQLFYRVAPSTNLVLDANHQEIEYDEAARPEATLDSKENKVLAGLTWDTNEYTRSFVKVGYKQKKFEAVDREDFSGVAWEVGMTWEPMTYSQFKVNTKADTRETNSEADYIRSRDYSLSWEHFWIDRFSTTAQVAYMTDDYIGDVEDLREDDTTRLTLSADYEFRRWLNFGLFYQMNERDSNRDIIDYDRDVVGITAKVTL</sequence>
<keyword evidence="4" id="KW-1185">Reference proteome</keyword>
<protein>
    <submittedName>
        <fullName evidence="3">Outer membrane beta-barrel protein</fullName>
    </submittedName>
</protein>
<dbReference type="EMBL" id="CP052766">
    <property type="protein sequence ID" value="QJR80199.1"/>
    <property type="molecule type" value="Genomic_DNA"/>
</dbReference>
<evidence type="ECO:0000313" key="3">
    <source>
        <dbReference type="EMBL" id="QJR80199.1"/>
    </source>
</evidence>
<dbReference type="Proteomes" id="UP000219285">
    <property type="component" value="Chromosome"/>
</dbReference>
<dbReference type="AlphaFoldDB" id="A0A6M4MB26"/>
<proteinExistence type="predicted"/>
<reference evidence="4" key="1">
    <citation type="submission" date="2014-12" db="EMBL/GenBank/DDBJ databases">
        <title>Complete genome sequence of a multi-drug resistant Klebsiella pneumoniae.</title>
        <authorList>
            <person name="Hua X."/>
            <person name="Chen Q."/>
            <person name="Li X."/>
            <person name="Feng Y."/>
            <person name="Ruan Z."/>
            <person name="Yu Y."/>
        </authorList>
    </citation>
    <scope>NUCLEOTIDE SEQUENCE [LARGE SCALE GENOMIC DNA]</scope>
    <source>
        <strain evidence="4">5.12</strain>
    </source>
</reference>
<keyword evidence="2" id="KW-0732">Signal</keyword>
<gene>
    <name evidence="3" type="ORF">CA267_005120</name>
</gene>
<name>A0A6M4MB26_9ALTE</name>
<dbReference type="InterPro" id="IPR018759">
    <property type="entry name" value="BBP2_2"/>
</dbReference>
<dbReference type="SUPFAM" id="SSF56935">
    <property type="entry name" value="Porins"/>
    <property type="match status" value="1"/>
</dbReference>
<reference evidence="3 4" key="2">
    <citation type="submission" date="2020-04" db="EMBL/GenBank/DDBJ databases">
        <title>Complete genome sequence of Alteromonas pelagimontana 5.12T.</title>
        <authorList>
            <person name="Sinha R.K."/>
            <person name="Krishnan K.P."/>
            <person name="Kurian J.P."/>
        </authorList>
    </citation>
    <scope>NUCLEOTIDE SEQUENCE [LARGE SCALE GENOMIC DNA]</scope>
    <source>
        <strain evidence="3 4">5.12</strain>
    </source>
</reference>
<accession>A0A6M4MB26</accession>
<evidence type="ECO:0000256" key="1">
    <source>
        <dbReference type="SAM" id="MobiDB-lite"/>
    </source>
</evidence>
<dbReference type="RefSeq" id="WP_075608489.1">
    <property type="nucleotide sequence ID" value="NZ_CP052766.1"/>
</dbReference>
<evidence type="ECO:0000313" key="4">
    <source>
        <dbReference type="Proteomes" id="UP000219285"/>
    </source>
</evidence>
<dbReference type="Pfam" id="PF10082">
    <property type="entry name" value="BBP2_2"/>
    <property type="match status" value="1"/>
</dbReference>
<feature type="chain" id="PRO_5028886602" evidence="2">
    <location>
        <begin position="23"/>
        <end position="400"/>
    </location>
</feature>
<dbReference type="KEGG" id="apel:CA267_005120"/>
<evidence type="ECO:0000256" key="2">
    <source>
        <dbReference type="SAM" id="SignalP"/>
    </source>
</evidence>
<feature type="region of interest" description="Disordered" evidence="1">
    <location>
        <begin position="126"/>
        <end position="148"/>
    </location>
</feature>
<organism evidence="3 4">
    <name type="scientific">Alteromonas pelagimontana</name>
    <dbReference type="NCBI Taxonomy" id="1858656"/>
    <lineage>
        <taxon>Bacteria</taxon>
        <taxon>Pseudomonadati</taxon>
        <taxon>Pseudomonadota</taxon>
        <taxon>Gammaproteobacteria</taxon>
        <taxon>Alteromonadales</taxon>
        <taxon>Alteromonadaceae</taxon>
        <taxon>Alteromonas/Salinimonas group</taxon>
        <taxon>Alteromonas</taxon>
    </lineage>
</organism>